<feature type="transmembrane region" description="Helical" evidence="10">
    <location>
        <begin position="345"/>
        <end position="372"/>
    </location>
</feature>
<feature type="transmembrane region" description="Helical" evidence="10">
    <location>
        <begin position="55"/>
        <end position="72"/>
    </location>
</feature>
<evidence type="ECO:0000256" key="2">
    <source>
        <dbReference type="ARBA" id="ARBA00022448"/>
    </source>
</evidence>
<evidence type="ECO:0000256" key="8">
    <source>
        <dbReference type="ARBA" id="ARBA00023136"/>
    </source>
</evidence>
<feature type="transmembrane region" description="Helical" evidence="10">
    <location>
        <begin position="160"/>
        <end position="177"/>
    </location>
</feature>
<feature type="transmembrane region" description="Helical" evidence="10">
    <location>
        <begin position="6"/>
        <end position="22"/>
    </location>
</feature>
<dbReference type="GO" id="GO:0005886">
    <property type="term" value="C:plasma membrane"/>
    <property type="evidence" value="ECO:0007669"/>
    <property type="project" value="UniProtKB-SubCell"/>
</dbReference>
<dbReference type="Gene3D" id="6.10.140.1330">
    <property type="match status" value="1"/>
</dbReference>
<dbReference type="NCBIfam" id="TIGR00831">
    <property type="entry name" value="a_cpa1"/>
    <property type="match status" value="1"/>
</dbReference>
<dbReference type="AlphaFoldDB" id="A0A521BPI8"/>
<reference evidence="13 14" key="1">
    <citation type="submission" date="2017-05" db="EMBL/GenBank/DDBJ databases">
        <authorList>
            <person name="Varghese N."/>
            <person name="Submissions S."/>
        </authorList>
    </citation>
    <scope>NUCLEOTIDE SEQUENCE [LARGE SCALE GENOMIC DNA]</scope>
    <source>
        <strain evidence="13 14">DSM 19036</strain>
    </source>
</reference>
<evidence type="ECO:0000313" key="14">
    <source>
        <dbReference type="Proteomes" id="UP000320300"/>
    </source>
</evidence>
<accession>A0A521BPI8</accession>
<gene>
    <name evidence="13" type="ORF">SAMN06265348_102501</name>
</gene>
<dbReference type="Proteomes" id="UP000320300">
    <property type="component" value="Unassembled WGS sequence"/>
</dbReference>
<feature type="transmembrane region" description="Helical" evidence="10">
    <location>
        <begin position="184"/>
        <end position="205"/>
    </location>
</feature>
<evidence type="ECO:0000256" key="5">
    <source>
        <dbReference type="ARBA" id="ARBA00022989"/>
    </source>
</evidence>
<dbReference type="PANTHER" id="PTHR10110">
    <property type="entry name" value="SODIUM/HYDROGEN EXCHANGER"/>
    <property type="match status" value="1"/>
</dbReference>
<evidence type="ECO:0000313" key="13">
    <source>
        <dbReference type="EMBL" id="SMO49019.1"/>
    </source>
</evidence>
<dbReference type="EMBL" id="FXTN01000002">
    <property type="protein sequence ID" value="SMO49019.1"/>
    <property type="molecule type" value="Genomic_DNA"/>
</dbReference>
<dbReference type="RefSeq" id="WP_142527147.1">
    <property type="nucleotide sequence ID" value="NZ_CBCSJO010000003.1"/>
</dbReference>
<evidence type="ECO:0000259" key="12">
    <source>
        <dbReference type="Pfam" id="PF00999"/>
    </source>
</evidence>
<dbReference type="OrthoDB" id="9809206at2"/>
<feature type="transmembrane region" description="Helical" evidence="10">
    <location>
        <begin position="269"/>
        <end position="292"/>
    </location>
</feature>
<evidence type="ECO:0000256" key="11">
    <source>
        <dbReference type="SAM" id="Coils"/>
    </source>
</evidence>
<dbReference type="PANTHER" id="PTHR10110:SF86">
    <property type="entry name" value="SODIUM_HYDROGEN EXCHANGER 7"/>
    <property type="match status" value="1"/>
</dbReference>
<feature type="transmembrane region" description="Helical" evidence="10">
    <location>
        <begin position="29"/>
        <end position="49"/>
    </location>
</feature>
<keyword evidence="14" id="KW-1185">Reference proteome</keyword>
<dbReference type="GO" id="GO:0015385">
    <property type="term" value="F:sodium:proton antiporter activity"/>
    <property type="evidence" value="ECO:0007669"/>
    <property type="project" value="InterPro"/>
</dbReference>
<feature type="coiled-coil region" evidence="11">
    <location>
        <begin position="424"/>
        <end position="451"/>
    </location>
</feature>
<comment type="similarity">
    <text evidence="10">Belongs to the monovalent cation:proton antiporter 1 (CPA1) transporter (TC 2.A.36) family.</text>
</comment>
<sequence length="536" mass="59983">MHYRLLQYLLLLSAAFLLILLARRVKIAYPIFLVLAGLAISFIPGMPVINIELDLIFLIFLPPLLYEAAWWTSWNDFWKWKRPIALLAFGLVFFTSTVVAYLTSSFIPGFTLATGFLLGGIISPPDAIAASSVLKGIKVPKRITTILEGESLVNDASSLTVFRFALAAVVTAGGFSFQEAAISFVTVTVMGIVVGLVVAHIVYLIHRFLPTTASIDSAFTIISPYLMYLAAEEFHFSGVMAVVSGGLFLSYRSHEIFSDGQSRLQTINVWATLSIILNGLVFVMIGLGLPTIVAGLGDYSLAQAWTYGLLVSALVILIRLIWIYPGTFIPRWLFKKVRKNEAPPGWKGVFVIGWAGMRGVVSLVAALSLPLTLDNGQPMPERNLIIFITFVVILVTLVFQGLTLPFIIKALKIKEIDPMMPEEQQETEIRLRLTKVALKQLEDKHQAELEQNALLLGVKVDLENHLKHNHLKLDCMDCAVRDQQELHVYKRVLKDIYHVQRSELFHIRKEKNYSDEAIRSEEMQVDIAEVKISDRQ</sequence>
<organism evidence="13 14">
    <name type="scientific">Pedobacter westerhofensis</name>
    <dbReference type="NCBI Taxonomy" id="425512"/>
    <lineage>
        <taxon>Bacteria</taxon>
        <taxon>Pseudomonadati</taxon>
        <taxon>Bacteroidota</taxon>
        <taxon>Sphingobacteriia</taxon>
        <taxon>Sphingobacteriales</taxon>
        <taxon>Sphingobacteriaceae</taxon>
        <taxon>Pedobacter</taxon>
    </lineage>
</organism>
<keyword evidence="7 10" id="KW-0406">Ion transport</keyword>
<dbReference type="InterPro" id="IPR006153">
    <property type="entry name" value="Cation/H_exchanger_TM"/>
</dbReference>
<feature type="transmembrane region" description="Helical" evidence="10">
    <location>
        <begin position="84"/>
        <end position="107"/>
    </location>
</feature>
<evidence type="ECO:0000256" key="4">
    <source>
        <dbReference type="ARBA" id="ARBA00022692"/>
    </source>
</evidence>
<proteinExistence type="inferred from homology"/>
<evidence type="ECO:0000256" key="3">
    <source>
        <dbReference type="ARBA" id="ARBA00022475"/>
    </source>
</evidence>
<dbReference type="InterPro" id="IPR004705">
    <property type="entry name" value="Cation/H_exchanger_CPA1_bac"/>
</dbReference>
<keyword evidence="5 10" id="KW-1133">Transmembrane helix</keyword>
<dbReference type="InterPro" id="IPR018422">
    <property type="entry name" value="Cation/H_exchanger_CPA1"/>
</dbReference>
<evidence type="ECO:0000256" key="1">
    <source>
        <dbReference type="ARBA" id="ARBA00004651"/>
    </source>
</evidence>
<keyword evidence="2 10" id="KW-0813">Transport</keyword>
<dbReference type="GO" id="GO:0098719">
    <property type="term" value="P:sodium ion import across plasma membrane"/>
    <property type="evidence" value="ECO:0007669"/>
    <property type="project" value="TreeGrafter"/>
</dbReference>
<evidence type="ECO:0000256" key="9">
    <source>
        <dbReference type="ARBA" id="ARBA00023201"/>
    </source>
</evidence>
<dbReference type="GO" id="GO:0051453">
    <property type="term" value="P:regulation of intracellular pH"/>
    <property type="evidence" value="ECO:0007669"/>
    <property type="project" value="TreeGrafter"/>
</dbReference>
<evidence type="ECO:0000256" key="7">
    <source>
        <dbReference type="ARBA" id="ARBA00023065"/>
    </source>
</evidence>
<keyword evidence="3 10" id="KW-1003">Cell membrane</keyword>
<evidence type="ECO:0000256" key="10">
    <source>
        <dbReference type="RuleBase" id="RU366002"/>
    </source>
</evidence>
<feature type="transmembrane region" description="Helical" evidence="10">
    <location>
        <begin position="225"/>
        <end position="249"/>
    </location>
</feature>
<feature type="domain" description="Cation/H+ exchanger transmembrane" evidence="12">
    <location>
        <begin position="14"/>
        <end position="409"/>
    </location>
</feature>
<feature type="transmembrane region" description="Helical" evidence="10">
    <location>
        <begin position="304"/>
        <end position="324"/>
    </location>
</feature>
<keyword evidence="9 10" id="KW-0739">Sodium transport</keyword>
<keyword evidence="4 10" id="KW-0812">Transmembrane</keyword>
<keyword evidence="6 10" id="KW-0915">Sodium</keyword>
<comment type="function">
    <text evidence="10">Na(+)/H(+) antiporter that extrudes sodium in exchange for external protons.</text>
</comment>
<feature type="transmembrane region" description="Helical" evidence="10">
    <location>
        <begin position="384"/>
        <end position="408"/>
    </location>
</feature>
<keyword evidence="10" id="KW-0050">Antiport</keyword>
<protein>
    <submittedName>
        <fullName evidence="13">Sodium/proton antiporter, CPA1 family</fullName>
    </submittedName>
</protein>
<dbReference type="Pfam" id="PF00999">
    <property type="entry name" value="Na_H_Exchanger"/>
    <property type="match status" value="1"/>
</dbReference>
<name>A0A521BPI8_9SPHI</name>
<dbReference type="GO" id="GO:0015386">
    <property type="term" value="F:potassium:proton antiporter activity"/>
    <property type="evidence" value="ECO:0007669"/>
    <property type="project" value="TreeGrafter"/>
</dbReference>
<keyword evidence="8 10" id="KW-0472">Membrane</keyword>
<comment type="subcellular location">
    <subcellularLocation>
        <location evidence="1 10">Cell membrane</location>
        <topology evidence="1 10">Multi-pass membrane protein</topology>
    </subcellularLocation>
</comment>
<evidence type="ECO:0000256" key="6">
    <source>
        <dbReference type="ARBA" id="ARBA00023053"/>
    </source>
</evidence>
<keyword evidence="11" id="KW-0175">Coiled coil</keyword>